<sequence length="516" mass="57758">MTKLDIKSVGIIGGGPGGLAALYEFLHTKADGTSTVGKEAADPPAFTTVDLFERKGAVGGIWSPGQDKPDALPEQLSDDYNQPDAIWKSPEVPEDVGSATEDKPLVTESGADKQNWQSSGVFPGLFTNIPSQFTRFSYLPDEPEYHDKTRQIYPFLTLEEQQKRFSDFVKREHLDDHIHYYSDVVKAEKVGDKWKLTIHQTSPEDKGKSKWFTKEYDAIVVANGHYTVPNIPHIEGLQQFHNAHPGAVLHAKSYRGPDQFKGKRVLVVGGSISTVNQLQYIVPVAESTVVSRRGPHIVFEWINDAIKSKGITSKPAISKFEEDGTVVFSDGSKEEPFDYVVLTTGYHYYYPFLKDDTFLQVKSPSNLSRVSGLYYDTFSIADPTLGIVGVAVSSLNFHTIEASAAALAGVWSGATQLPPPSAQIEREQRWIDLTADNLLFHYYRHYDVKDEFVDKLKPYAAKDRPYVLREDGYYIPDIAKGFKYQKRLFYGIKDGDIPLEETVGEVGRLEKPVYVL</sequence>
<evidence type="ECO:0000313" key="6">
    <source>
        <dbReference type="Proteomes" id="UP000449547"/>
    </source>
</evidence>
<keyword evidence="6" id="KW-1185">Reference proteome</keyword>
<dbReference type="GO" id="GO:0050660">
    <property type="term" value="F:flavin adenine dinucleotide binding"/>
    <property type="evidence" value="ECO:0007669"/>
    <property type="project" value="InterPro"/>
</dbReference>
<evidence type="ECO:0000313" key="5">
    <source>
        <dbReference type="EMBL" id="KAA8907950.1"/>
    </source>
</evidence>
<dbReference type="GO" id="GO:0004499">
    <property type="term" value="F:N,N-dimethylaniline monooxygenase activity"/>
    <property type="evidence" value="ECO:0007669"/>
    <property type="project" value="InterPro"/>
</dbReference>
<dbReference type="InterPro" id="IPR036188">
    <property type="entry name" value="FAD/NAD-bd_sf"/>
</dbReference>
<dbReference type="GO" id="GO:0050661">
    <property type="term" value="F:NADP binding"/>
    <property type="evidence" value="ECO:0007669"/>
    <property type="project" value="InterPro"/>
</dbReference>
<dbReference type="OMA" id="STGYHWH"/>
<dbReference type="GeneID" id="54779013"/>
<dbReference type="InterPro" id="IPR020946">
    <property type="entry name" value="Flavin_mOase-like"/>
</dbReference>
<dbReference type="Proteomes" id="UP000449547">
    <property type="component" value="Unassembled WGS sequence"/>
</dbReference>
<dbReference type="Pfam" id="PF00743">
    <property type="entry name" value="FMO-like"/>
    <property type="match status" value="2"/>
</dbReference>
<organism evidence="5 6">
    <name type="scientific">Diutina rugosa</name>
    <name type="common">Yeast</name>
    <name type="synonym">Candida rugosa</name>
    <dbReference type="NCBI Taxonomy" id="5481"/>
    <lineage>
        <taxon>Eukaryota</taxon>
        <taxon>Fungi</taxon>
        <taxon>Dikarya</taxon>
        <taxon>Ascomycota</taxon>
        <taxon>Saccharomycotina</taxon>
        <taxon>Pichiomycetes</taxon>
        <taxon>Debaryomycetaceae</taxon>
        <taxon>Diutina</taxon>
    </lineage>
</organism>
<gene>
    <name evidence="5" type="ORF">DIURU_000360</name>
</gene>
<evidence type="ECO:0000256" key="1">
    <source>
        <dbReference type="ARBA" id="ARBA00009183"/>
    </source>
</evidence>
<keyword evidence="4" id="KW-0560">Oxidoreductase</keyword>
<protein>
    <recommendedName>
        <fullName evidence="7">FAD/NAD(P)-binding domain-containing protein</fullName>
    </recommendedName>
</protein>
<dbReference type="RefSeq" id="XP_034014882.1">
    <property type="nucleotide sequence ID" value="XM_034156380.1"/>
</dbReference>
<evidence type="ECO:0008006" key="7">
    <source>
        <dbReference type="Google" id="ProtNLM"/>
    </source>
</evidence>
<name>A0A642UY61_DIURU</name>
<dbReference type="InterPro" id="IPR050346">
    <property type="entry name" value="FMO-like"/>
</dbReference>
<keyword evidence="3" id="KW-0274">FAD</keyword>
<keyword evidence="2" id="KW-0285">Flavoprotein</keyword>
<dbReference type="Gene3D" id="3.50.50.60">
    <property type="entry name" value="FAD/NAD(P)-binding domain"/>
    <property type="match status" value="2"/>
</dbReference>
<dbReference type="AlphaFoldDB" id="A0A642UY61"/>
<evidence type="ECO:0000256" key="4">
    <source>
        <dbReference type="ARBA" id="ARBA00023002"/>
    </source>
</evidence>
<proteinExistence type="inferred from homology"/>
<comment type="similarity">
    <text evidence="1">Belongs to the FMO family.</text>
</comment>
<reference evidence="5 6" key="1">
    <citation type="submission" date="2019-07" db="EMBL/GenBank/DDBJ databases">
        <title>Genome assembly of two rare yeast pathogens: Diutina rugosa and Trichomonascus ciferrii.</title>
        <authorList>
            <person name="Mixao V."/>
            <person name="Saus E."/>
            <person name="Hansen A."/>
            <person name="Lass-Flor C."/>
            <person name="Gabaldon T."/>
        </authorList>
    </citation>
    <scope>NUCLEOTIDE SEQUENCE [LARGE SCALE GENOMIC DNA]</scope>
    <source>
        <strain evidence="5 6">CBS 613</strain>
    </source>
</reference>
<dbReference type="VEuPathDB" id="FungiDB:DIURU_000360"/>
<accession>A0A642UY61</accession>
<dbReference type="EMBL" id="SWFT01000018">
    <property type="protein sequence ID" value="KAA8907950.1"/>
    <property type="molecule type" value="Genomic_DNA"/>
</dbReference>
<comment type="caution">
    <text evidence="5">The sequence shown here is derived from an EMBL/GenBank/DDBJ whole genome shotgun (WGS) entry which is preliminary data.</text>
</comment>
<evidence type="ECO:0000256" key="2">
    <source>
        <dbReference type="ARBA" id="ARBA00022630"/>
    </source>
</evidence>
<dbReference type="OrthoDB" id="66881at2759"/>
<dbReference type="PANTHER" id="PTHR23023">
    <property type="entry name" value="DIMETHYLANILINE MONOOXYGENASE"/>
    <property type="match status" value="1"/>
</dbReference>
<evidence type="ECO:0000256" key="3">
    <source>
        <dbReference type="ARBA" id="ARBA00022827"/>
    </source>
</evidence>
<dbReference type="SUPFAM" id="SSF51905">
    <property type="entry name" value="FAD/NAD(P)-binding domain"/>
    <property type="match status" value="2"/>
</dbReference>